<evidence type="ECO:0000313" key="7">
    <source>
        <dbReference type="EMBL" id="PWA64363.1"/>
    </source>
</evidence>
<evidence type="ECO:0000256" key="2">
    <source>
        <dbReference type="ARBA" id="ARBA00005581"/>
    </source>
</evidence>
<keyword evidence="3 6" id="KW-0713">Self-incompatibility</keyword>
<evidence type="ECO:0000256" key="1">
    <source>
        <dbReference type="ARBA" id="ARBA00004613"/>
    </source>
</evidence>
<dbReference type="Proteomes" id="UP000245207">
    <property type="component" value="Unassembled WGS sequence"/>
</dbReference>
<reference evidence="7 8" key="1">
    <citation type="journal article" date="2018" name="Mol. Plant">
        <title>The genome of Artemisia annua provides insight into the evolution of Asteraceae family and artemisinin biosynthesis.</title>
        <authorList>
            <person name="Shen Q."/>
            <person name="Zhang L."/>
            <person name="Liao Z."/>
            <person name="Wang S."/>
            <person name="Yan T."/>
            <person name="Shi P."/>
            <person name="Liu M."/>
            <person name="Fu X."/>
            <person name="Pan Q."/>
            <person name="Wang Y."/>
            <person name="Lv Z."/>
            <person name="Lu X."/>
            <person name="Zhang F."/>
            <person name="Jiang W."/>
            <person name="Ma Y."/>
            <person name="Chen M."/>
            <person name="Hao X."/>
            <person name="Li L."/>
            <person name="Tang Y."/>
            <person name="Lv G."/>
            <person name="Zhou Y."/>
            <person name="Sun X."/>
            <person name="Brodelius P.E."/>
            <person name="Rose J.K.C."/>
            <person name="Tang K."/>
        </authorList>
    </citation>
    <scope>NUCLEOTIDE SEQUENCE [LARGE SCALE GENOMIC DNA]</scope>
    <source>
        <strain evidence="8">cv. Huhao1</strain>
        <tissue evidence="7">Leaf</tissue>
    </source>
</reference>
<keyword evidence="8" id="KW-1185">Reference proteome</keyword>
<name>A0A2U1MSX8_ARTAN</name>
<evidence type="ECO:0000256" key="5">
    <source>
        <dbReference type="ARBA" id="ARBA00022729"/>
    </source>
</evidence>
<proteinExistence type="inferred from homology"/>
<comment type="similarity">
    <text evidence="2 6">Belongs to the plant self-incompatibility (S1) protein family.</text>
</comment>
<dbReference type="STRING" id="35608.A0A2U1MSX8"/>
<organism evidence="7 8">
    <name type="scientific">Artemisia annua</name>
    <name type="common">Sweet wormwood</name>
    <dbReference type="NCBI Taxonomy" id="35608"/>
    <lineage>
        <taxon>Eukaryota</taxon>
        <taxon>Viridiplantae</taxon>
        <taxon>Streptophyta</taxon>
        <taxon>Embryophyta</taxon>
        <taxon>Tracheophyta</taxon>
        <taxon>Spermatophyta</taxon>
        <taxon>Magnoliopsida</taxon>
        <taxon>eudicotyledons</taxon>
        <taxon>Gunneridae</taxon>
        <taxon>Pentapetalae</taxon>
        <taxon>asterids</taxon>
        <taxon>campanulids</taxon>
        <taxon>Asterales</taxon>
        <taxon>Asteraceae</taxon>
        <taxon>Asteroideae</taxon>
        <taxon>Anthemideae</taxon>
        <taxon>Artemisiinae</taxon>
        <taxon>Artemisia</taxon>
    </lineage>
</organism>
<keyword evidence="4 6" id="KW-0964">Secreted</keyword>
<gene>
    <name evidence="7" type="ORF">CTI12_AA347050</name>
</gene>
<protein>
    <recommendedName>
        <fullName evidence="6">S-protein homolog</fullName>
    </recommendedName>
</protein>
<comment type="subcellular location">
    <subcellularLocation>
        <location evidence="1 6">Secreted</location>
    </subcellularLocation>
</comment>
<evidence type="ECO:0000256" key="6">
    <source>
        <dbReference type="RuleBase" id="RU367044"/>
    </source>
</evidence>
<dbReference type="PANTHER" id="PTHR31232:SF172">
    <property type="entry name" value="S-PROTEIN HOMOLOG"/>
    <property type="match status" value="1"/>
</dbReference>
<sequence>MNKLFIIFILTCTFASLTHACVFTNKWHIFVMSDMPDNDLIAHVKSGDDDLGIHTIAFKGTYHWSFCQRFDGRTLFYAYFWCGSKFRSLALFDKHIRKVCDRNKEGTQYCYWLVRPDGFFASKRPDGGWVQLAVWS</sequence>
<dbReference type="AlphaFoldDB" id="A0A2U1MSX8"/>
<dbReference type="EMBL" id="PKPP01004438">
    <property type="protein sequence ID" value="PWA64363.1"/>
    <property type="molecule type" value="Genomic_DNA"/>
</dbReference>
<evidence type="ECO:0000256" key="4">
    <source>
        <dbReference type="ARBA" id="ARBA00022525"/>
    </source>
</evidence>
<keyword evidence="5 6" id="KW-0732">Signal</keyword>
<evidence type="ECO:0000313" key="8">
    <source>
        <dbReference type="Proteomes" id="UP000245207"/>
    </source>
</evidence>
<feature type="signal peptide" evidence="6">
    <location>
        <begin position="1"/>
        <end position="20"/>
    </location>
</feature>
<dbReference type="OrthoDB" id="1900999at2759"/>
<evidence type="ECO:0000256" key="3">
    <source>
        <dbReference type="ARBA" id="ARBA00022471"/>
    </source>
</evidence>
<dbReference type="GO" id="GO:0005576">
    <property type="term" value="C:extracellular region"/>
    <property type="evidence" value="ECO:0007669"/>
    <property type="project" value="UniProtKB-SubCell"/>
</dbReference>
<feature type="chain" id="PRO_5025081940" description="S-protein homolog" evidence="6">
    <location>
        <begin position="21"/>
        <end position="136"/>
    </location>
</feature>
<dbReference type="Pfam" id="PF05938">
    <property type="entry name" value="Self-incomp_S1"/>
    <property type="match status" value="1"/>
</dbReference>
<accession>A0A2U1MSX8</accession>
<dbReference type="PANTHER" id="PTHR31232">
    <property type="match status" value="1"/>
</dbReference>
<comment type="caution">
    <text evidence="7">The sequence shown here is derived from an EMBL/GenBank/DDBJ whole genome shotgun (WGS) entry which is preliminary data.</text>
</comment>
<dbReference type="InterPro" id="IPR010264">
    <property type="entry name" value="Self-incomp_S1"/>
</dbReference>
<dbReference type="GO" id="GO:0060320">
    <property type="term" value="P:rejection of self pollen"/>
    <property type="evidence" value="ECO:0007669"/>
    <property type="project" value="UniProtKB-KW"/>
</dbReference>